<gene>
    <name evidence="5" type="ORF">CP49_05270</name>
</gene>
<accession>A0A0R3LBG5</accession>
<dbReference type="EMBL" id="LLXX01000153">
    <property type="protein sequence ID" value="KRR02176.1"/>
    <property type="molecule type" value="Genomic_DNA"/>
</dbReference>
<dbReference type="Proteomes" id="UP000051913">
    <property type="component" value="Unassembled WGS sequence"/>
</dbReference>
<name>A0A0R3LBG5_9BRAD</name>
<protein>
    <submittedName>
        <fullName evidence="5">3-keto-5-aminohexanoate cleavage protein</fullName>
    </submittedName>
</protein>
<keyword evidence="2" id="KW-0808">Transferase</keyword>
<keyword evidence="4" id="KW-0862">Zinc</keyword>
<comment type="cofactor">
    <cofactor evidence="1">
        <name>Zn(2+)</name>
        <dbReference type="ChEBI" id="CHEBI:29105"/>
    </cofactor>
</comment>
<proteinExistence type="predicted"/>
<dbReference type="GO" id="GO:0046872">
    <property type="term" value="F:metal ion binding"/>
    <property type="evidence" value="ECO:0007669"/>
    <property type="project" value="UniProtKB-KW"/>
</dbReference>
<evidence type="ECO:0000256" key="2">
    <source>
        <dbReference type="ARBA" id="ARBA00022679"/>
    </source>
</evidence>
<reference evidence="5 6" key="1">
    <citation type="submission" date="2014-03" db="EMBL/GenBank/DDBJ databases">
        <title>Bradyrhizobium valentinum sp. nov., isolated from effective nodules of Lupinus mariae-josephae, a lupine endemic of basic-lime soils in Eastern Spain.</title>
        <authorList>
            <person name="Duran D."/>
            <person name="Rey L."/>
            <person name="Navarro A."/>
            <person name="Busquets A."/>
            <person name="Imperial J."/>
            <person name="Ruiz-Argueso T."/>
        </authorList>
    </citation>
    <scope>NUCLEOTIDE SEQUENCE [LARGE SCALE GENOMIC DNA]</scope>
    <source>
        <strain evidence="5 6">LmjM3</strain>
    </source>
</reference>
<dbReference type="STRING" id="1518501.CQ10_24000"/>
<keyword evidence="3" id="KW-0479">Metal-binding</keyword>
<dbReference type="Gene3D" id="3.20.20.70">
    <property type="entry name" value="Aldolase class I"/>
    <property type="match status" value="1"/>
</dbReference>
<dbReference type="InterPro" id="IPR013785">
    <property type="entry name" value="Aldolase_TIM"/>
</dbReference>
<sequence length="310" mass="33906">MAKTGKVLLTCALTGAIHTPSMSAHLPVTPDQIIEEGVRAAEAGAAILHVHARNPKTGQPDQSVEGFQRILPELSRRSRAVINITTGGSPFMTVAERVEPARHFRPELASLNMGSFNFGLFPMLERYRDFTHQWERQHLESSRNLVFRNTFAEIEEVLSLCAPGDTRFEFECYDVGHLYNLKHFVDRGLVRPPFFIQSVFGLLGGIGAHYEDVATMRRTAERLFGNDYVWSVLGAGAAQMRVGAMAAAMGGNIRVGLEDSLWAGPGKLASSSAEQVRLARSILAGLGLELATPDEARVMLKLKGTGEVGF</sequence>
<dbReference type="AlphaFoldDB" id="A0A0R3LBG5"/>
<dbReference type="RefSeq" id="WP_057853307.1">
    <property type="nucleotide sequence ID" value="NZ_LLXX01000153.1"/>
</dbReference>
<dbReference type="PANTHER" id="PTHR37418:SF2">
    <property type="entry name" value="3-KETO-5-AMINOHEXANOATE CLEAVAGE ENZYME"/>
    <property type="match status" value="1"/>
</dbReference>
<evidence type="ECO:0000256" key="3">
    <source>
        <dbReference type="ARBA" id="ARBA00022723"/>
    </source>
</evidence>
<organism evidence="5 6">
    <name type="scientific">Bradyrhizobium valentinum</name>
    <dbReference type="NCBI Taxonomy" id="1518501"/>
    <lineage>
        <taxon>Bacteria</taxon>
        <taxon>Pseudomonadati</taxon>
        <taxon>Pseudomonadota</taxon>
        <taxon>Alphaproteobacteria</taxon>
        <taxon>Hyphomicrobiales</taxon>
        <taxon>Nitrobacteraceae</taxon>
        <taxon>Bradyrhizobium</taxon>
    </lineage>
</organism>
<dbReference type="GO" id="GO:0043720">
    <property type="term" value="F:3-keto-5-aminohexanoate cleavage activity"/>
    <property type="evidence" value="ECO:0007669"/>
    <property type="project" value="InterPro"/>
</dbReference>
<dbReference type="PANTHER" id="PTHR37418">
    <property type="entry name" value="3-KETO-5-AMINOHEXANOATE CLEAVAGE ENZYME-RELATED"/>
    <property type="match status" value="1"/>
</dbReference>
<evidence type="ECO:0000256" key="1">
    <source>
        <dbReference type="ARBA" id="ARBA00001947"/>
    </source>
</evidence>
<keyword evidence="6" id="KW-1185">Reference proteome</keyword>
<dbReference type="InterPro" id="IPR008567">
    <property type="entry name" value="BKACE"/>
</dbReference>
<dbReference type="Pfam" id="PF05853">
    <property type="entry name" value="BKACE"/>
    <property type="match status" value="1"/>
</dbReference>
<evidence type="ECO:0000313" key="6">
    <source>
        <dbReference type="Proteomes" id="UP000051913"/>
    </source>
</evidence>
<evidence type="ECO:0000313" key="5">
    <source>
        <dbReference type="EMBL" id="KRR02176.1"/>
    </source>
</evidence>
<comment type="caution">
    <text evidence="5">The sequence shown here is derived from an EMBL/GenBank/DDBJ whole genome shotgun (WGS) entry which is preliminary data.</text>
</comment>
<evidence type="ECO:0000256" key="4">
    <source>
        <dbReference type="ARBA" id="ARBA00022833"/>
    </source>
</evidence>